<reference evidence="1 2" key="1">
    <citation type="submission" date="2023-03" db="EMBL/GenBank/DDBJ databases">
        <title>High recombination rates correlate with genetic variation in Cardiocondyla obscurior ants.</title>
        <authorList>
            <person name="Errbii M."/>
        </authorList>
    </citation>
    <scope>NUCLEOTIDE SEQUENCE [LARGE SCALE GENOMIC DNA]</scope>
    <source>
        <strain evidence="1">Alpha-2009</strain>
        <tissue evidence="1">Whole body</tissue>
    </source>
</reference>
<dbReference type="Proteomes" id="UP001430953">
    <property type="component" value="Unassembled WGS sequence"/>
</dbReference>
<organism evidence="1 2">
    <name type="scientific">Cardiocondyla obscurior</name>
    <dbReference type="NCBI Taxonomy" id="286306"/>
    <lineage>
        <taxon>Eukaryota</taxon>
        <taxon>Metazoa</taxon>
        <taxon>Ecdysozoa</taxon>
        <taxon>Arthropoda</taxon>
        <taxon>Hexapoda</taxon>
        <taxon>Insecta</taxon>
        <taxon>Pterygota</taxon>
        <taxon>Neoptera</taxon>
        <taxon>Endopterygota</taxon>
        <taxon>Hymenoptera</taxon>
        <taxon>Apocrita</taxon>
        <taxon>Aculeata</taxon>
        <taxon>Formicoidea</taxon>
        <taxon>Formicidae</taxon>
        <taxon>Myrmicinae</taxon>
        <taxon>Cardiocondyla</taxon>
    </lineage>
</organism>
<evidence type="ECO:0000313" key="2">
    <source>
        <dbReference type="Proteomes" id="UP001430953"/>
    </source>
</evidence>
<protein>
    <submittedName>
        <fullName evidence="1">Uncharacterized protein</fullName>
    </submittedName>
</protein>
<gene>
    <name evidence="1" type="ORF">PUN28_013802</name>
</gene>
<comment type="caution">
    <text evidence="1">The sequence shown here is derived from an EMBL/GenBank/DDBJ whole genome shotgun (WGS) entry which is preliminary data.</text>
</comment>
<dbReference type="AlphaFoldDB" id="A0AAW2F6R2"/>
<sequence>MKVFNILAKLFRWQLRTYASPLSPQKMPYLLFGIYTYFAPSERLCHERSARSVQLEASRVQTFPTCFFRQSRHQFPVSNSRDYSNENPAEVSNVINIESAIHTTYDSSVRVLILTVKYRRDNS</sequence>
<evidence type="ECO:0000313" key="1">
    <source>
        <dbReference type="EMBL" id="KAL0110426.1"/>
    </source>
</evidence>
<keyword evidence="2" id="KW-1185">Reference proteome</keyword>
<accession>A0AAW2F6R2</accession>
<proteinExistence type="predicted"/>
<dbReference type="EMBL" id="JADYXP020000014">
    <property type="protein sequence ID" value="KAL0110426.1"/>
    <property type="molecule type" value="Genomic_DNA"/>
</dbReference>
<name>A0AAW2F6R2_9HYME</name>